<dbReference type="PANTHER" id="PTHR43531">
    <property type="entry name" value="PROTEIN ICFG"/>
    <property type="match status" value="1"/>
</dbReference>
<name>A0A9X2S5E8_9FIRM</name>
<keyword evidence="6" id="KW-1185">Reference proteome</keyword>
<dbReference type="PANTHER" id="PTHR43531:SF11">
    <property type="entry name" value="METHYL-ACCEPTING CHEMOTAXIS PROTEIN 3"/>
    <property type="match status" value="1"/>
</dbReference>
<protein>
    <submittedName>
        <fullName evidence="5">Methyl-accepting chemotaxis protein</fullName>
    </submittedName>
</protein>
<dbReference type="GO" id="GO:0004888">
    <property type="term" value="F:transmembrane signaling receptor activity"/>
    <property type="evidence" value="ECO:0007669"/>
    <property type="project" value="TreeGrafter"/>
</dbReference>
<evidence type="ECO:0000259" key="4">
    <source>
        <dbReference type="PROSITE" id="PS50111"/>
    </source>
</evidence>
<dbReference type="InterPro" id="IPR025991">
    <property type="entry name" value="Chemoreceptor_zinc-bind_dom"/>
</dbReference>
<dbReference type="PROSITE" id="PS50111">
    <property type="entry name" value="CHEMOTAXIS_TRANSDUC_2"/>
    <property type="match status" value="1"/>
</dbReference>
<dbReference type="SUPFAM" id="SSF58104">
    <property type="entry name" value="Methyl-accepting chemotaxis protein (MCP) signaling domain"/>
    <property type="match status" value="1"/>
</dbReference>
<dbReference type="GO" id="GO:0006935">
    <property type="term" value="P:chemotaxis"/>
    <property type="evidence" value="ECO:0007669"/>
    <property type="project" value="UniProtKB-KW"/>
</dbReference>
<feature type="domain" description="Methyl-accepting transducer" evidence="4">
    <location>
        <begin position="1"/>
        <end position="127"/>
    </location>
</feature>
<dbReference type="Gene3D" id="1.20.120.30">
    <property type="entry name" value="Aspartate receptor, ligand-binding domain"/>
    <property type="match status" value="1"/>
</dbReference>
<dbReference type="InterPro" id="IPR051310">
    <property type="entry name" value="MCP_chemotaxis"/>
</dbReference>
<dbReference type="Pfam" id="PF13682">
    <property type="entry name" value="CZB"/>
    <property type="match status" value="1"/>
</dbReference>
<dbReference type="GO" id="GO:0007165">
    <property type="term" value="P:signal transduction"/>
    <property type="evidence" value="ECO:0007669"/>
    <property type="project" value="UniProtKB-KW"/>
</dbReference>
<dbReference type="Pfam" id="PF00015">
    <property type="entry name" value="MCPsignal"/>
    <property type="match status" value="1"/>
</dbReference>
<evidence type="ECO:0000313" key="5">
    <source>
        <dbReference type="EMBL" id="MCR2044490.1"/>
    </source>
</evidence>
<dbReference type="Gene3D" id="1.10.287.950">
    <property type="entry name" value="Methyl-accepting chemotaxis protein"/>
    <property type="match status" value="1"/>
</dbReference>
<dbReference type="GO" id="GO:0005886">
    <property type="term" value="C:plasma membrane"/>
    <property type="evidence" value="ECO:0007669"/>
    <property type="project" value="TreeGrafter"/>
</dbReference>
<dbReference type="Proteomes" id="UP001142078">
    <property type="component" value="Unassembled WGS sequence"/>
</dbReference>
<dbReference type="AlphaFoldDB" id="A0A9X2S5E8"/>
<keyword evidence="3" id="KW-0807">Transducer</keyword>
<dbReference type="SMART" id="SM00283">
    <property type="entry name" value="MA"/>
    <property type="match status" value="1"/>
</dbReference>
<sequence length="296" mass="32919">MDWQIKTNLLALNASIEAARAGELGKGFAVVADEIRKLAEQSNKEANEVANLVNKIEEITSLLITASNESKEKVKEGTYVAEKGVESLDNIMGTVGNTVDNIKEIVEVTENEVASSDKIIDLINHVATSIENAISHVAEVAASTEEITASMENVNEATIETSQIAFDIEKMVGDIKTKDTSDLNDIEILETAKTDHLMWKLKVENMIKGMETLDLDDVVSHTACRLGQWYFQENNPFKDEKAYIELNHPHKMVHESAINAVEAYNSGNLKKSRKYLKDLQYYSGIVINELNKLMES</sequence>
<dbReference type="InterPro" id="IPR004089">
    <property type="entry name" value="MCPsignal_dom"/>
</dbReference>
<comment type="similarity">
    <text evidence="2">Belongs to the methyl-accepting chemotaxis (MCP) protein family.</text>
</comment>
<evidence type="ECO:0000256" key="3">
    <source>
        <dbReference type="PROSITE-ProRule" id="PRU00284"/>
    </source>
</evidence>
<proteinExistence type="inferred from homology"/>
<comment type="caution">
    <text evidence="5">The sequence shown here is derived from an EMBL/GenBank/DDBJ whole genome shotgun (WGS) entry which is preliminary data.</text>
</comment>
<evidence type="ECO:0000256" key="2">
    <source>
        <dbReference type="ARBA" id="ARBA00029447"/>
    </source>
</evidence>
<keyword evidence="1" id="KW-0145">Chemotaxis</keyword>
<organism evidence="5 6">
    <name type="scientific">Anaerosalibacter massiliensis</name>
    <dbReference type="NCBI Taxonomy" id="1347392"/>
    <lineage>
        <taxon>Bacteria</taxon>
        <taxon>Bacillati</taxon>
        <taxon>Bacillota</taxon>
        <taxon>Tissierellia</taxon>
        <taxon>Tissierellales</taxon>
        <taxon>Sporanaerobacteraceae</taxon>
        <taxon>Anaerosalibacter</taxon>
    </lineage>
</organism>
<accession>A0A9X2S5E8</accession>
<reference evidence="5" key="1">
    <citation type="submission" date="2022-07" db="EMBL/GenBank/DDBJ databases">
        <title>Enhanced cultured diversity of the mouse gut microbiota enables custom-made synthetic communities.</title>
        <authorList>
            <person name="Afrizal A."/>
        </authorList>
    </citation>
    <scope>NUCLEOTIDE SEQUENCE</scope>
    <source>
        <strain evidence="5">DSM 29482</strain>
    </source>
</reference>
<evidence type="ECO:0000256" key="1">
    <source>
        <dbReference type="ARBA" id="ARBA00022500"/>
    </source>
</evidence>
<gene>
    <name evidence="5" type="ORF">NSA23_10225</name>
</gene>
<evidence type="ECO:0000313" key="6">
    <source>
        <dbReference type="Proteomes" id="UP001142078"/>
    </source>
</evidence>
<dbReference type="EMBL" id="JANJZL010000006">
    <property type="protein sequence ID" value="MCR2044490.1"/>
    <property type="molecule type" value="Genomic_DNA"/>
</dbReference>